<dbReference type="AlphaFoldDB" id="A0AAN0JRD3"/>
<evidence type="ECO:0008006" key="4">
    <source>
        <dbReference type="Google" id="ProtNLM"/>
    </source>
</evidence>
<evidence type="ECO:0000313" key="2">
    <source>
        <dbReference type="EnsemblMetazoa" id="XP_019859635.1"/>
    </source>
</evidence>
<dbReference type="SUPFAM" id="SSF51556">
    <property type="entry name" value="Metallo-dependent hydrolases"/>
    <property type="match status" value="1"/>
</dbReference>
<accession>A0AAN0JRD3</accession>
<dbReference type="GeneID" id="109587857"/>
<protein>
    <recommendedName>
        <fullName evidence="4">Amidohydrolase-related domain-containing protein</fullName>
    </recommendedName>
</protein>
<keyword evidence="1" id="KW-0378">Hydrolase</keyword>
<proteinExistence type="predicted"/>
<name>A0AAN0JRD3_AMPQE</name>
<evidence type="ECO:0000313" key="3">
    <source>
        <dbReference type="Proteomes" id="UP000007879"/>
    </source>
</evidence>
<dbReference type="PANTHER" id="PTHR11113">
    <property type="entry name" value="N-ACETYLGLUCOSAMINE-6-PHOSPHATE DEACETYLASE"/>
    <property type="match status" value="1"/>
</dbReference>
<dbReference type="RefSeq" id="XP_019859635.1">
    <property type="nucleotide sequence ID" value="XM_020004076.1"/>
</dbReference>
<dbReference type="EnsemblMetazoa" id="XM_020004076.1">
    <property type="protein sequence ID" value="XP_019859635.1"/>
    <property type="gene ID" value="LOC109587857"/>
</dbReference>
<reference evidence="2" key="2">
    <citation type="submission" date="2024-06" db="UniProtKB">
        <authorList>
            <consortium name="EnsemblMetazoa"/>
        </authorList>
    </citation>
    <scope>IDENTIFICATION</scope>
</reference>
<dbReference type="Proteomes" id="UP000007879">
    <property type="component" value="Unassembled WGS sequence"/>
</dbReference>
<sequence length="280" mass="30812">MESNTDSETTSAHAQSHVVSITAIIKVLTTDLLIIINIKRCGWVWFNSESFQTIPTSLSIRVRFHSESKDRILRTRNRPSLIISMDASTRAASTVIEAEEVVLPGGELKKGPVYVSIVQDTITDITSTRPPTVKDVIKTHLLTPGFIDLHIHGLGGTNDVIDFWSNPGYTLSLLPMAGTTSCLATIVFPKSSSQPTTLRLFDKLKDVIGRTDTGGAVLEGINAEGPLVNDFGGLPESERHMTETDFELLIDSIPSIKIMTISPHIEARHNYKRLKLLIKK</sequence>
<reference evidence="3" key="1">
    <citation type="journal article" date="2010" name="Nature">
        <title>The Amphimedon queenslandica genome and the evolution of animal complexity.</title>
        <authorList>
            <person name="Srivastava M."/>
            <person name="Simakov O."/>
            <person name="Chapman J."/>
            <person name="Fahey B."/>
            <person name="Gauthier M.E."/>
            <person name="Mitros T."/>
            <person name="Richards G.S."/>
            <person name="Conaco C."/>
            <person name="Dacre M."/>
            <person name="Hellsten U."/>
            <person name="Larroux C."/>
            <person name="Putnam N.H."/>
            <person name="Stanke M."/>
            <person name="Adamska M."/>
            <person name="Darling A."/>
            <person name="Degnan S.M."/>
            <person name="Oakley T.H."/>
            <person name="Plachetzki D.C."/>
            <person name="Zhai Y."/>
            <person name="Adamski M."/>
            <person name="Calcino A."/>
            <person name="Cummins S.F."/>
            <person name="Goodstein D.M."/>
            <person name="Harris C."/>
            <person name="Jackson D.J."/>
            <person name="Leys S.P."/>
            <person name="Shu S."/>
            <person name="Woodcroft B.J."/>
            <person name="Vervoort M."/>
            <person name="Kosik K.S."/>
            <person name="Manning G."/>
            <person name="Degnan B.M."/>
            <person name="Rokhsar D.S."/>
        </authorList>
    </citation>
    <scope>NUCLEOTIDE SEQUENCE [LARGE SCALE GENOMIC DNA]</scope>
</reference>
<dbReference type="GO" id="GO:0006046">
    <property type="term" value="P:N-acetylglucosamine catabolic process"/>
    <property type="evidence" value="ECO:0007669"/>
    <property type="project" value="TreeGrafter"/>
</dbReference>
<dbReference type="PANTHER" id="PTHR11113:SF15">
    <property type="entry name" value="N-ACETYLGLUCOSAMINE-6-PHOSPHATE DEACETYLASE-LIKE PROTEIN"/>
    <property type="match status" value="1"/>
</dbReference>
<dbReference type="Gene3D" id="3.20.20.140">
    <property type="entry name" value="Metal-dependent hydrolases"/>
    <property type="match status" value="1"/>
</dbReference>
<dbReference type="KEGG" id="aqu:109587857"/>
<evidence type="ECO:0000256" key="1">
    <source>
        <dbReference type="ARBA" id="ARBA00022801"/>
    </source>
</evidence>
<keyword evidence="3" id="KW-1185">Reference proteome</keyword>
<dbReference type="Gene3D" id="2.30.40.10">
    <property type="entry name" value="Urease, subunit C, domain 1"/>
    <property type="match status" value="1"/>
</dbReference>
<dbReference type="InterPro" id="IPR032466">
    <property type="entry name" value="Metal_Hydrolase"/>
</dbReference>
<dbReference type="GO" id="GO:0008448">
    <property type="term" value="F:N-acetylglucosamine-6-phosphate deacetylase activity"/>
    <property type="evidence" value="ECO:0007669"/>
    <property type="project" value="TreeGrafter"/>
</dbReference>
<dbReference type="InterPro" id="IPR011059">
    <property type="entry name" value="Metal-dep_hydrolase_composite"/>
</dbReference>
<organism evidence="2 3">
    <name type="scientific">Amphimedon queenslandica</name>
    <name type="common">Sponge</name>
    <dbReference type="NCBI Taxonomy" id="400682"/>
    <lineage>
        <taxon>Eukaryota</taxon>
        <taxon>Metazoa</taxon>
        <taxon>Porifera</taxon>
        <taxon>Demospongiae</taxon>
        <taxon>Heteroscleromorpha</taxon>
        <taxon>Haplosclerida</taxon>
        <taxon>Niphatidae</taxon>
        <taxon>Amphimedon</taxon>
    </lineage>
</organism>